<gene>
    <name evidence="1" type="ORF">AAG747_14240</name>
</gene>
<dbReference type="EMBL" id="JBDKWZ010000007">
    <property type="protein sequence ID" value="MEN7549078.1"/>
    <property type="molecule type" value="Genomic_DNA"/>
</dbReference>
<proteinExistence type="predicted"/>
<keyword evidence="2" id="KW-1185">Reference proteome</keyword>
<evidence type="ECO:0000313" key="1">
    <source>
        <dbReference type="EMBL" id="MEN7549078.1"/>
    </source>
</evidence>
<dbReference type="Proteomes" id="UP001403385">
    <property type="component" value="Unassembled WGS sequence"/>
</dbReference>
<reference evidence="1 2" key="1">
    <citation type="submission" date="2024-04" db="EMBL/GenBank/DDBJ databases">
        <title>Novel genus in family Flammeovirgaceae.</title>
        <authorList>
            <person name="Nguyen T.H."/>
            <person name="Vuong T.Q."/>
            <person name="Le H."/>
            <person name="Kim S.-G."/>
        </authorList>
    </citation>
    <scope>NUCLEOTIDE SEQUENCE [LARGE SCALE GENOMIC DNA]</scope>
    <source>
        <strain evidence="1 2">JCM 23209</strain>
    </source>
</reference>
<dbReference type="AlphaFoldDB" id="A0AAW9SCL1"/>
<name>A0AAW9SCL1_9BACT</name>
<protein>
    <submittedName>
        <fullName evidence="1">Uncharacterized protein</fullName>
    </submittedName>
</protein>
<dbReference type="RefSeq" id="WP_346821849.1">
    <property type="nucleotide sequence ID" value="NZ_JBDKWZ010000007.1"/>
</dbReference>
<comment type="caution">
    <text evidence="1">The sequence shown here is derived from an EMBL/GenBank/DDBJ whole genome shotgun (WGS) entry which is preliminary data.</text>
</comment>
<organism evidence="1 2">
    <name type="scientific">Rapidithrix thailandica</name>
    <dbReference type="NCBI Taxonomy" id="413964"/>
    <lineage>
        <taxon>Bacteria</taxon>
        <taxon>Pseudomonadati</taxon>
        <taxon>Bacteroidota</taxon>
        <taxon>Cytophagia</taxon>
        <taxon>Cytophagales</taxon>
        <taxon>Flammeovirgaceae</taxon>
        <taxon>Rapidithrix</taxon>
    </lineage>
</organism>
<accession>A0AAW9SCL1</accession>
<evidence type="ECO:0000313" key="2">
    <source>
        <dbReference type="Proteomes" id="UP001403385"/>
    </source>
</evidence>
<sequence>MAPMPDVTQSGDMIRYMEEYKTRKIRFQEVYRIDNWAIKIYTISKVGEFEHPQYYQSVKAELPKWLSMKNSFDASHENIGFLILHAGTEGIFSLVNWWVGKNMLNTHIFMTDSQQPDAFKRISGDGLAPCIWELEVINHERLSWMRNVLKQASAPNYQGYLQEVYNGEM</sequence>